<dbReference type="Pfam" id="PF00355">
    <property type="entry name" value="Rieske"/>
    <property type="match status" value="1"/>
</dbReference>
<dbReference type="PANTHER" id="PTHR21496:SF23">
    <property type="entry name" value="3-PHENYLPROPIONATE_CINNAMIC ACID DIOXYGENASE FERREDOXIN SUBUNIT"/>
    <property type="match status" value="1"/>
</dbReference>
<dbReference type="Gene3D" id="2.102.10.10">
    <property type="entry name" value="Rieske [2Fe-2S] iron-sulphur domain"/>
    <property type="match status" value="1"/>
</dbReference>
<keyword evidence="7" id="KW-1185">Reference proteome</keyword>
<keyword evidence="1" id="KW-0001">2Fe-2S</keyword>
<evidence type="ECO:0000256" key="3">
    <source>
        <dbReference type="ARBA" id="ARBA00023004"/>
    </source>
</evidence>
<dbReference type="PANTHER" id="PTHR21496">
    <property type="entry name" value="FERREDOXIN-RELATED"/>
    <property type="match status" value="1"/>
</dbReference>
<evidence type="ECO:0000256" key="1">
    <source>
        <dbReference type="ARBA" id="ARBA00022714"/>
    </source>
</evidence>
<dbReference type="RefSeq" id="WP_273633475.1">
    <property type="nucleotide sequence ID" value="NZ_CP117167.1"/>
</dbReference>
<keyword evidence="4" id="KW-0411">Iron-sulfur</keyword>
<dbReference type="EMBL" id="CP117167">
    <property type="protein sequence ID" value="WCT14983.1"/>
    <property type="molecule type" value="Genomic_DNA"/>
</dbReference>
<dbReference type="InterPro" id="IPR017941">
    <property type="entry name" value="Rieske_2Fe-2S"/>
</dbReference>
<evidence type="ECO:0000256" key="4">
    <source>
        <dbReference type="ARBA" id="ARBA00023014"/>
    </source>
</evidence>
<dbReference type="InterPro" id="IPR036922">
    <property type="entry name" value="Rieske_2Fe-2S_sf"/>
</dbReference>
<dbReference type="CDD" id="cd03467">
    <property type="entry name" value="Rieske"/>
    <property type="match status" value="1"/>
</dbReference>
<gene>
    <name evidence="6" type="ORF">PQO05_13670</name>
</gene>
<evidence type="ECO:0000313" key="7">
    <source>
        <dbReference type="Proteomes" id="UP001216139"/>
    </source>
</evidence>
<protein>
    <submittedName>
        <fullName evidence="6">Rieske (2Fe-2S) protein</fullName>
    </submittedName>
</protein>
<evidence type="ECO:0000256" key="2">
    <source>
        <dbReference type="ARBA" id="ARBA00022723"/>
    </source>
</evidence>
<reference evidence="6 7" key="1">
    <citation type="submission" date="2023-02" db="EMBL/GenBank/DDBJ databases">
        <title>Genome sequence of Mucilaginibacter jinjuensis strain KACC 16571.</title>
        <authorList>
            <person name="Kim S."/>
            <person name="Heo J."/>
            <person name="Kwon S.-W."/>
        </authorList>
    </citation>
    <scope>NUCLEOTIDE SEQUENCE [LARGE SCALE GENOMIC DNA]</scope>
    <source>
        <strain evidence="6 7">KACC 16571</strain>
    </source>
</reference>
<sequence length="109" mass="12069">MKWYKVAGVSDIAVPVSKISAGGKKLCLVNNENQFFALGSKCPHAGADLTNGWCESKKLICPFHRYAYDLETGRGNAGQNDFLPTYPVEIRNNDIYVGIPSFWDKLKGI</sequence>
<accession>A0ABY7TFK6</accession>
<keyword evidence="3" id="KW-0408">Iron</keyword>
<proteinExistence type="predicted"/>
<dbReference type="PROSITE" id="PS51296">
    <property type="entry name" value="RIESKE"/>
    <property type="match status" value="1"/>
</dbReference>
<evidence type="ECO:0000313" key="6">
    <source>
        <dbReference type="EMBL" id="WCT14983.1"/>
    </source>
</evidence>
<dbReference type="Proteomes" id="UP001216139">
    <property type="component" value="Chromosome"/>
</dbReference>
<keyword evidence="2" id="KW-0479">Metal-binding</keyword>
<name>A0ABY7TFK6_9SPHI</name>
<evidence type="ECO:0000259" key="5">
    <source>
        <dbReference type="PROSITE" id="PS51296"/>
    </source>
</evidence>
<organism evidence="6 7">
    <name type="scientific">Mucilaginibacter jinjuensis</name>
    <dbReference type="NCBI Taxonomy" id="1176721"/>
    <lineage>
        <taxon>Bacteria</taxon>
        <taxon>Pseudomonadati</taxon>
        <taxon>Bacteroidota</taxon>
        <taxon>Sphingobacteriia</taxon>
        <taxon>Sphingobacteriales</taxon>
        <taxon>Sphingobacteriaceae</taxon>
        <taxon>Mucilaginibacter</taxon>
    </lineage>
</organism>
<feature type="domain" description="Rieske" evidence="5">
    <location>
        <begin position="4"/>
        <end position="97"/>
    </location>
</feature>
<dbReference type="SUPFAM" id="SSF50022">
    <property type="entry name" value="ISP domain"/>
    <property type="match status" value="1"/>
</dbReference>